<protein>
    <submittedName>
        <fullName evidence="2">Uncharacterized protein</fullName>
    </submittedName>
</protein>
<comment type="caution">
    <text evidence="2">The sequence shown here is derived from an EMBL/GenBank/DDBJ whole genome shotgun (WGS) entry which is preliminary data.</text>
</comment>
<dbReference type="Proteomes" id="UP000033847">
    <property type="component" value="Unassembled WGS sequence"/>
</dbReference>
<name>A0A0G0YJ65_UNCKA</name>
<feature type="transmembrane region" description="Helical" evidence="1">
    <location>
        <begin position="30"/>
        <end position="49"/>
    </location>
</feature>
<accession>A0A0G0YJ65</accession>
<gene>
    <name evidence="2" type="ORF">UV00_C0021G0006</name>
</gene>
<dbReference type="EMBL" id="LCCU01000021">
    <property type="protein sequence ID" value="KKS36797.1"/>
    <property type="molecule type" value="Genomic_DNA"/>
</dbReference>
<sequence>MKMNDRENEIITEQMSIAPEVHEPKSRKKLLILIGIAVVAVIIAILISASTNRKPSSLFTAMNTESSVYEPNKMVRILISTVGKEGNTLCNSKLTVQITDPQKFTTEISTENGSITTSTTCVEDGSKTNSPDYQTSFVPQTEGTYKLKLTNLDTKEGVLKKIEVKNDISFNIERYTTTRVNPSETVRYHMVLRITSKNDFKGRVVEIIPQTINIAWKGEAKTEPEKIVWEVDIKAGETKELTYDYTAPKTDGNPYDFGPITIFSGVQKVFEEKDSWQIVIGKSLEQVSLNFPSLLQLLSTQYF</sequence>
<evidence type="ECO:0000313" key="3">
    <source>
        <dbReference type="Proteomes" id="UP000033847"/>
    </source>
</evidence>
<keyword evidence="1" id="KW-0812">Transmembrane</keyword>
<keyword evidence="1" id="KW-1133">Transmembrane helix</keyword>
<keyword evidence="1" id="KW-0472">Membrane</keyword>
<dbReference type="AlphaFoldDB" id="A0A0G0YJ65"/>
<evidence type="ECO:0000256" key="1">
    <source>
        <dbReference type="SAM" id="Phobius"/>
    </source>
</evidence>
<reference evidence="2 3" key="1">
    <citation type="journal article" date="2015" name="Nature">
        <title>rRNA introns, odd ribosomes, and small enigmatic genomes across a large radiation of phyla.</title>
        <authorList>
            <person name="Brown C.T."/>
            <person name="Hug L.A."/>
            <person name="Thomas B.C."/>
            <person name="Sharon I."/>
            <person name="Castelle C.J."/>
            <person name="Singh A."/>
            <person name="Wilkins M.J."/>
            <person name="Williams K.H."/>
            <person name="Banfield J.F."/>
        </authorList>
    </citation>
    <scope>NUCLEOTIDE SEQUENCE [LARGE SCALE GENOMIC DNA]</scope>
</reference>
<proteinExistence type="predicted"/>
<organism evidence="2 3">
    <name type="scientific">candidate division WWE3 bacterium GW2011_GWF1_42_14</name>
    <dbReference type="NCBI Taxonomy" id="1619138"/>
    <lineage>
        <taxon>Bacteria</taxon>
        <taxon>Katanobacteria</taxon>
    </lineage>
</organism>
<evidence type="ECO:0000313" key="2">
    <source>
        <dbReference type="EMBL" id="KKS36797.1"/>
    </source>
</evidence>